<evidence type="ECO:0000313" key="2">
    <source>
        <dbReference type="Proteomes" id="UP000240357"/>
    </source>
</evidence>
<accession>A0A2T2YA54</accession>
<proteinExistence type="predicted"/>
<dbReference type="OrthoDB" id="956031at2"/>
<comment type="caution">
    <text evidence="1">The sequence shown here is derived from an EMBL/GenBank/DDBJ whole genome shotgun (WGS) entry which is preliminary data.</text>
</comment>
<name>A0A2T2YA54_9BACT</name>
<organism evidence="1 2">
    <name type="scientific">Adhaeribacter arboris</name>
    <dbReference type="NCBI Taxonomy" id="2072846"/>
    <lineage>
        <taxon>Bacteria</taxon>
        <taxon>Pseudomonadati</taxon>
        <taxon>Bacteroidota</taxon>
        <taxon>Cytophagia</taxon>
        <taxon>Cytophagales</taxon>
        <taxon>Hymenobacteraceae</taxon>
        <taxon>Adhaeribacter</taxon>
    </lineage>
</organism>
<keyword evidence="2" id="KW-1185">Reference proteome</keyword>
<dbReference type="Proteomes" id="UP000240357">
    <property type="component" value="Unassembled WGS sequence"/>
</dbReference>
<evidence type="ECO:0000313" key="1">
    <source>
        <dbReference type="EMBL" id="PSR52366.1"/>
    </source>
</evidence>
<dbReference type="EMBL" id="PYFT01000001">
    <property type="protein sequence ID" value="PSR52366.1"/>
    <property type="molecule type" value="Genomic_DNA"/>
</dbReference>
<dbReference type="AlphaFoldDB" id="A0A2T2YA54"/>
<evidence type="ECO:0008006" key="3">
    <source>
        <dbReference type="Google" id="ProtNLM"/>
    </source>
</evidence>
<dbReference type="RefSeq" id="WP_106925917.1">
    <property type="nucleotide sequence ID" value="NZ_PYFT01000001.1"/>
</dbReference>
<gene>
    <name evidence="1" type="ORF">AHMF7605_01920</name>
</gene>
<reference evidence="1 2" key="1">
    <citation type="submission" date="2018-03" db="EMBL/GenBank/DDBJ databases">
        <title>Adhaeribacter sp. HMF7605 Genome sequencing and assembly.</title>
        <authorList>
            <person name="Kang H."/>
            <person name="Kang J."/>
            <person name="Cha I."/>
            <person name="Kim H."/>
            <person name="Joh K."/>
        </authorList>
    </citation>
    <scope>NUCLEOTIDE SEQUENCE [LARGE SCALE GENOMIC DNA]</scope>
    <source>
        <strain evidence="1 2">HMF7605</strain>
    </source>
</reference>
<protein>
    <recommendedName>
        <fullName evidence="3">STAS/SEC14 domain-containing protein</fullName>
    </recommendedName>
</protein>
<sequence>MKFQLNLTLVYASDFIKIEADQEQGYLQTTWLQQPTSASFREQLRRVVDYALANHIDKALFDIRERAYLEVGDQNWLMREIVPLFKENNLRFAYLISQTTLAAMDVFRIQSAVETNEAGKKQMEMKTFLDKEEALNWLMN</sequence>